<dbReference type="EMBL" id="FOUZ01000001">
    <property type="protein sequence ID" value="SFM58432.1"/>
    <property type="molecule type" value="Genomic_DNA"/>
</dbReference>
<accession>A0A1I4S1L4</accession>
<evidence type="ECO:0000313" key="1">
    <source>
        <dbReference type="EMBL" id="SFM58432.1"/>
    </source>
</evidence>
<protein>
    <submittedName>
        <fullName evidence="1">Uncharacterized protein</fullName>
    </submittedName>
</protein>
<reference evidence="2" key="1">
    <citation type="submission" date="2016-10" db="EMBL/GenBank/DDBJ databases">
        <authorList>
            <person name="Varghese N."/>
            <person name="Submissions S."/>
        </authorList>
    </citation>
    <scope>NUCLEOTIDE SEQUENCE [LARGE SCALE GENOMIC DNA]</scope>
    <source>
        <strain evidence="2">XJ109</strain>
    </source>
</reference>
<sequence>MIKDVCQFNQLFQLYQKDDRYNLYIHDFPKNEFVQLFFNDTIEDLHVEYYDYEAKFDRNINDYNSKFADFFTDSKDLKWVDIKYVSGYFPQFDFYFMTEGDTFIFNYIHRNFLSQLIDILLNELDCNFISRLKTELLINLEYD</sequence>
<gene>
    <name evidence="1" type="ORF">SAMN05421738_10110</name>
</gene>
<keyword evidence="2" id="KW-1185">Reference proteome</keyword>
<organism evidence="1 2">
    <name type="scientific">Algoriella xinjiangensis</name>
    <dbReference type="NCBI Taxonomy" id="684065"/>
    <lineage>
        <taxon>Bacteria</taxon>
        <taxon>Pseudomonadati</taxon>
        <taxon>Bacteroidota</taxon>
        <taxon>Flavobacteriia</taxon>
        <taxon>Flavobacteriales</taxon>
        <taxon>Weeksellaceae</taxon>
        <taxon>Algoriella</taxon>
    </lineage>
</organism>
<evidence type="ECO:0000313" key="2">
    <source>
        <dbReference type="Proteomes" id="UP000199149"/>
    </source>
</evidence>
<name>A0A1I4S1L4_9FLAO</name>
<dbReference type="OrthoDB" id="1443631at2"/>
<dbReference type="RefSeq" id="WP_092905299.1">
    <property type="nucleotide sequence ID" value="NZ_FOUZ01000001.1"/>
</dbReference>
<proteinExistence type="predicted"/>
<dbReference type="AlphaFoldDB" id="A0A1I4S1L4"/>
<dbReference type="Proteomes" id="UP000199149">
    <property type="component" value="Unassembled WGS sequence"/>
</dbReference>